<dbReference type="OMA" id="CRSWENG"/>
<dbReference type="PANTHER" id="PTHR22730">
    <property type="entry name" value="PROMININ PROM PROTEIN"/>
    <property type="match status" value="1"/>
</dbReference>
<dbReference type="PANTHER" id="PTHR22730:SF1">
    <property type="entry name" value="PROMININ-LIKE PROTEIN"/>
    <property type="match status" value="1"/>
</dbReference>
<dbReference type="GO" id="GO:0016020">
    <property type="term" value="C:membrane"/>
    <property type="evidence" value="ECO:0007669"/>
    <property type="project" value="UniProtKB-SubCell"/>
</dbReference>
<protein>
    <submittedName>
        <fullName evidence="9">Prominin-like protein</fullName>
    </submittedName>
</protein>
<sequence>MTNSSSSGWTNDSQDLWFLSRLSDSVFNLVQPNDFPEYLINDQDLRSWENFMSSMIKNKNKWIRYEQNLLICNFIVLLFAVFLVFGIIICFCYGWCFNRRDENVSTVKNVKNSKHFLANFVLFSLLLFISTPIVCSFLLNYRLNIGLTNFPHSVRMAVNDLEQYNENNVQNVKKILLNDYDIVLKTVLKDLSALPLSLAEQVKFASGAATLNHMSKLNEGTDAVENLLPCKQGRRPFSDFLSISQRLNSTKQSLTNLGGDFAVLVENMTLINRQIKKCTAKNYRNVAILKLCSRIKDFLSSFKNMDTGIFELQVLIDELSGEISRLQLDNLKSEISVTLRQFDKLSIIFRGRLQNGSKTFEEEITSYDQGLQILAVRMASDLQSLHVNNLKVYADSIEIFIQKFEIYRLIITYGISLIMSVMTLSFTLGLLYNVCGTRPSSNSHNRCIWTKAAKFFCCGISLCITFILFLVLLTIVASIVGVNIRNICCRGLMQHNEYPAFLNVMQRYARISDDSIQIPILKYIAKEEKVHSVINDCSTKGNFFEAFDYGRKFAASLKLHQTTDHLKFENTILMLNPGNVNNSRETINDTNNDQSDQLYQFFVENLNAVQRNYKISAFGKNALLIVHNLTLIDGQLKNILNDIPANVSLAKNARKLLNDDLTNVMGSVIKNNIFRLQNYFHIYNSHLLKENWLWICIGIGAICSMPACILAAFLREACWRSCTSNRSKKFTCMSDWQIADRDQAMDNTVARARSPRAFRNNLYDATDFY</sequence>
<feature type="transmembrane region" description="Helical" evidence="7">
    <location>
        <begin position="116"/>
        <end position="139"/>
    </location>
</feature>
<evidence type="ECO:0000256" key="5">
    <source>
        <dbReference type="ARBA" id="ARBA00023136"/>
    </source>
</evidence>
<keyword evidence="5 7" id="KW-0472">Membrane</keyword>
<comment type="subcellular location">
    <subcellularLocation>
        <location evidence="1">Membrane</location>
        <topology evidence="1">Multi-pass membrane protein</topology>
    </subcellularLocation>
</comment>
<dbReference type="AlphaFoldDB" id="A0A915HMU1"/>
<evidence type="ECO:0000313" key="8">
    <source>
        <dbReference type="Proteomes" id="UP000887565"/>
    </source>
</evidence>
<dbReference type="WBParaSite" id="nRc.2.0.1.t02831-RA">
    <property type="protein sequence ID" value="nRc.2.0.1.t02831-RA"/>
    <property type="gene ID" value="nRc.2.0.1.g02831"/>
</dbReference>
<organism evidence="8 9">
    <name type="scientific">Romanomermis culicivorax</name>
    <name type="common">Nematode worm</name>
    <dbReference type="NCBI Taxonomy" id="13658"/>
    <lineage>
        <taxon>Eukaryota</taxon>
        <taxon>Metazoa</taxon>
        <taxon>Ecdysozoa</taxon>
        <taxon>Nematoda</taxon>
        <taxon>Enoplea</taxon>
        <taxon>Dorylaimia</taxon>
        <taxon>Mermithida</taxon>
        <taxon>Mermithoidea</taxon>
        <taxon>Mermithidae</taxon>
        <taxon>Romanomermis</taxon>
    </lineage>
</organism>
<feature type="transmembrane region" description="Helical" evidence="7">
    <location>
        <begin position="452"/>
        <end position="484"/>
    </location>
</feature>
<feature type="transmembrane region" description="Helical" evidence="7">
    <location>
        <begin position="410"/>
        <end position="432"/>
    </location>
</feature>
<dbReference type="Pfam" id="PF05478">
    <property type="entry name" value="Prominin"/>
    <property type="match status" value="1"/>
</dbReference>
<keyword evidence="3 7" id="KW-0812">Transmembrane</keyword>
<evidence type="ECO:0000256" key="4">
    <source>
        <dbReference type="ARBA" id="ARBA00022989"/>
    </source>
</evidence>
<evidence type="ECO:0000256" key="1">
    <source>
        <dbReference type="ARBA" id="ARBA00004141"/>
    </source>
</evidence>
<accession>A0A915HMU1</accession>
<reference evidence="9" key="1">
    <citation type="submission" date="2022-11" db="UniProtKB">
        <authorList>
            <consortium name="WormBaseParasite"/>
        </authorList>
    </citation>
    <scope>IDENTIFICATION</scope>
</reference>
<dbReference type="InterPro" id="IPR008795">
    <property type="entry name" value="Prominin"/>
</dbReference>
<evidence type="ECO:0000313" key="9">
    <source>
        <dbReference type="WBParaSite" id="nRc.2.0.1.t02831-RA"/>
    </source>
</evidence>
<evidence type="ECO:0000256" key="6">
    <source>
        <dbReference type="ARBA" id="ARBA00023180"/>
    </source>
</evidence>
<evidence type="ECO:0000256" key="7">
    <source>
        <dbReference type="SAM" id="Phobius"/>
    </source>
</evidence>
<dbReference type="Proteomes" id="UP000887565">
    <property type="component" value="Unplaced"/>
</dbReference>
<feature type="transmembrane region" description="Helical" evidence="7">
    <location>
        <begin position="69"/>
        <end position="96"/>
    </location>
</feature>
<keyword evidence="6" id="KW-0325">Glycoprotein</keyword>
<evidence type="ECO:0000256" key="3">
    <source>
        <dbReference type="ARBA" id="ARBA00022692"/>
    </source>
</evidence>
<evidence type="ECO:0000256" key="2">
    <source>
        <dbReference type="ARBA" id="ARBA00006058"/>
    </source>
</evidence>
<feature type="transmembrane region" description="Helical" evidence="7">
    <location>
        <begin position="692"/>
        <end position="714"/>
    </location>
</feature>
<keyword evidence="4 7" id="KW-1133">Transmembrane helix</keyword>
<name>A0A915HMU1_ROMCU</name>
<keyword evidence="8" id="KW-1185">Reference proteome</keyword>
<comment type="similarity">
    <text evidence="2">Belongs to the prominin family.</text>
</comment>
<proteinExistence type="inferred from homology"/>